<gene>
    <name evidence="1" type="ORF">KDW03_06380</name>
</gene>
<keyword evidence="2" id="KW-1185">Reference proteome</keyword>
<dbReference type="EMBL" id="CP073355">
    <property type="protein sequence ID" value="URA09132.1"/>
    <property type="molecule type" value="Genomic_DNA"/>
</dbReference>
<proteinExistence type="predicted"/>
<reference evidence="1" key="2">
    <citation type="submission" date="2022-06" db="EMBL/GenBank/DDBJ databases">
        <title>Thermospira aquatica gen. nov., sp. nov.</title>
        <authorList>
            <person name="Ben Ali Gam Z."/>
            <person name="Labat M."/>
        </authorList>
    </citation>
    <scope>NUCLEOTIDE SEQUENCE</scope>
    <source>
        <strain evidence="1">F1F22</strain>
    </source>
</reference>
<organism evidence="1 2">
    <name type="scientific">Thermospira aquatica</name>
    <dbReference type="NCBI Taxonomy" id="2828656"/>
    <lineage>
        <taxon>Bacteria</taxon>
        <taxon>Pseudomonadati</taxon>
        <taxon>Spirochaetota</taxon>
        <taxon>Spirochaetia</taxon>
        <taxon>Brevinematales</taxon>
        <taxon>Thermospiraceae</taxon>
        <taxon>Thermospira</taxon>
    </lineage>
</organism>
<evidence type="ECO:0000313" key="2">
    <source>
        <dbReference type="Proteomes" id="UP001056539"/>
    </source>
</evidence>
<reference evidence="1" key="1">
    <citation type="submission" date="2021-04" db="EMBL/GenBank/DDBJ databases">
        <authorList>
            <person name="Postec A."/>
        </authorList>
    </citation>
    <scope>NUCLEOTIDE SEQUENCE</scope>
    <source>
        <strain evidence="1">F1F22</strain>
    </source>
</reference>
<sequence>MRKYGLFLFVFVSIGFGVDKAFVVKFHKNLVEALPPAFEAELQGGPIEKKLGTIPKDMVKPGEKTRVIIRYQRGKGMQLEVRGLTEDGTELYGDIFQPYVRVFTLGPLLLSVPSEKAWENYTLTTLAEDEKSVILSLSPKNTANEYILFIDKTTMRLQRLDFKGSGFLTSTIIKFTQKGEYWFPEVFLNKTIMEDGTETLPDRYKLVNVRVLK</sequence>
<dbReference type="KEGG" id="taqu:KDW03_06380"/>
<dbReference type="RefSeq" id="WP_271434259.1">
    <property type="nucleotide sequence ID" value="NZ_CP073355.1"/>
</dbReference>
<evidence type="ECO:0000313" key="1">
    <source>
        <dbReference type="EMBL" id="URA09132.1"/>
    </source>
</evidence>
<accession>A0AAX3BA84</accession>
<protein>
    <submittedName>
        <fullName evidence="1">Uncharacterized protein</fullName>
    </submittedName>
</protein>
<dbReference type="AlphaFoldDB" id="A0AAX3BA84"/>
<name>A0AAX3BA84_9SPIR</name>
<dbReference type="Proteomes" id="UP001056539">
    <property type="component" value="Chromosome"/>
</dbReference>